<dbReference type="FunFam" id="3.40.50.300:FF:000309">
    <property type="entry name" value="ABC transporter ATP-binding protein"/>
    <property type="match status" value="1"/>
</dbReference>
<dbReference type="PROSITE" id="PS00211">
    <property type="entry name" value="ABC_TRANSPORTER_1"/>
    <property type="match status" value="1"/>
</dbReference>
<evidence type="ECO:0000259" key="5">
    <source>
        <dbReference type="PROSITE" id="PS50893"/>
    </source>
</evidence>
<gene>
    <name evidence="6" type="ORF">GSF08_04020</name>
</gene>
<evidence type="ECO:0000256" key="1">
    <source>
        <dbReference type="ARBA" id="ARBA00022737"/>
    </source>
</evidence>
<protein>
    <submittedName>
        <fullName evidence="6">ATP-binding cassette domain-containing protein</fullName>
    </submittedName>
</protein>
<feature type="region of interest" description="Disordered" evidence="4">
    <location>
        <begin position="500"/>
        <end position="522"/>
    </location>
</feature>
<evidence type="ECO:0000256" key="3">
    <source>
        <dbReference type="ARBA" id="ARBA00022840"/>
    </source>
</evidence>
<dbReference type="Pfam" id="PF00005">
    <property type="entry name" value="ABC_tran"/>
    <property type="match status" value="2"/>
</dbReference>
<dbReference type="InterPro" id="IPR027417">
    <property type="entry name" value="P-loop_NTPase"/>
</dbReference>
<dbReference type="EMBL" id="WUUQ01000001">
    <property type="protein sequence ID" value="MXQ73101.1"/>
    <property type="molecule type" value="Genomic_DNA"/>
</dbReference>
<dbReference type="Gene3D" id="3.40.50.300">
    <property type="entry name" value="P-loop containing nucleotide triphosphate hydrolases"/>
    <property type="match status" value="2"/>
</dbReference>
<evidence type="ECO:0000313" key="6">
    <source>
        <dbReference type="EMBL" id="MXQ73101.1"/>
    </source>
</evidence>
<evidence type="ECO:0000256" key="2">
    <source>
        <dbReference type="ARBA" id="ARBA00022741"/>
    </source>
</evidence>
<dbReference type="Proteomes" id="UP000434036">
    <property type="component" value="Unassembled WGS sequence"/>
</dbReference>
<dbReference type="InterPro" id="IPR051309">
    <property type="entry name" value="ABCF_ATPase"/>
</dbReference>
<dbReference type="AlphaFoldDB" id="A0A6N8U5E0"/>
<keyword evidence="2" id="KW-0547">Nucleotide-binding</keyword>
<feature type="domain" description="ABC transporter" evidence="5">
    <location>
        <begin position="3"/>
        <end position="217"/>
    </location>
</feature>
<dbReference type="PANTHER" id="PTHR42855">
    <property type="entry name" value="ABC TRANSPORTER ATP-BINDING SUBUNIT"/>
    <property type="match status" value="1"/>
</dbReference>
<dbReference type="InterPro" id="IPR032781">
    <property type="entry name" value="ABC_tran_Xtn"/>
</dbReference>
<reference evidence="6 7" key="1">
    <citation type="submission" date="2019-12" db="EMBL/GenBank/DDBJ databases">
        <authorList>
            <person name="Yang R."/>
        </authorList>
    </citation>
    <scope>NUCLEOTIDE SEQUENCE [LARGE SCALE GENOMIC DNA]</scope>
    <source>
        <strain evidence="6 7">DONG20-135</strain>
    </source>
</reference>
<dbReference type="InterPro" id="IPR032524">
    <property type="entry name" value="ABC_tran_C"/>
</dbReference>
<dbReference type="PROSITE" id="PS50893">
    <property type="entry name" value="ABC_TRANSPORTER_2"/>
    <property type="match status" value="2"/>
</dbReference>
<comment type="caution">
    <text evidence="6">The sequence shown here is derived from an EMBL/GenBank/DDBJ whole genome shotgun (WGS) entry which is preliminary data.</text>
</comment>
<dbReference type="InterPro" id="IPR003439">
    <property type="entry name" value="ABC_transporter-like_ATP-bd"/>
</dbReference>
<accession>A0A6N8U5E0</accession>
<keyword evidence="1" id="KW-0677">Repeat</keyword>
<reference evidence="6 7" key="2">
    <citation type="submission" date="2020-01" db="EMBL/GenBank/DDBJ databases">
        <title>Clostridiaceae sp. nov. isolated from the gut of human by culturomics.</title>
        <authorList>
            <person name="Chang Y."/>
        </authorList>
    </citation>
    <scope>NUCLEOTIDE SEQUENCE [LARGE SCALE GENOMIC DNA]</scope>
    <source>
        <strain evidence="6 7">DONG20-135</strain>
    </source>
</reference>
<dbReference type="InterPro" id="IPR003593">
    <property type="entry name" value="AAA+_ATPase"/>
</dbReference>
<dbReference type="Pfam" id="PF12848">
    <property type="entry name" value="ABC_tran_Xtn"/>
    <property type="match status" value="1"/>
</dbReference>
<dbReference type="SUPFAM" id="SSF52540">
    <property type="entry name" value="P-loop containing nucleoside triphosphate hydrolases"/>
    <property type="match status" value="2"/>
</dbReference>
<dbReference type="RefSeq" id="WP_160624523.1">
    <property type="nucleotide sequence ID" value="NZ_WUUQ01000001.1"/>
</dbReference>
<dbReference type="CDD" id="cd03221">
    <property type="entry name" value="ABCF_EF-3"/>
    <property type="match status" value="2"/>
</dbReference>
<dbReference type="SMART" id="SM00382">
    <property type="entry name" value="AAA"/>
    <property type="match status" value="2"/>
</dbReference>
<feature type="domain" description="ABC transporter" evidence="5">
    <location>
        <begin position="282"/>
        <end position="501"/>
    </location>
</feature>
<dbReference type="GO" id="GO:0016887">
    <property type="term" value="F:ATP hydrolysis activity"/>
    <property type="evidence" value="ECO:0007669"/>
    <property type="project" value="InterPro"/>
</dbReference>
<dbReference type="GO" id="GO:0005524">
    <property type="term" value="F:ATP binding"/>
    <property type="evidence" value="ECO:0007669"/>
    <property type="project" value="UniProtKB-KW"/>
</dbReference>
<dbReference type="Pfam" id="PF16326">
    <property type="entry name" value="ABC_tran_CTD"/>
    <property type="match status" value="1"/>
</dbReference>
<keyword evidence="7" id="KW-1185">Reference proteome</keyword>
<dbReference type="InterPro" id="IPR017871">
    <property type="entry name" value="ABC_transporter-like_CS"/>
</dbReference>
<dbReference type="InterPro" id="IPR037118">
    <property type="entry name" value="Val-tRNA_synth_C_sf"/>
</dbReference>
<evidence type="ECO:0000313" key="7">
    <source>
        <dbReference type="Proteomes" id="UP000434036"/>
    </source>
</evidence>
<name>A0A6N8U5E0_9FIRM</name>
<dbReference type="Gene3D" id="1.10.287.380">
    <property type="entry name" value="Valyl-tRNA synthetase, C-terminal domain"/>
    <property type="match status" value="1"/>
</dbReference>
<evidence type="ECO:0000256" key="4">
    <source>
        <dbReference type="SAM" id="MobiDB-lite"/>
    </source>
</evidence>
<keyword evidence="3 6" id="KW-0067">ATP-binding</keyword>
<dbReference type="PANTHER" id="PTHR42855:SF1">
    <property type="entry name" value="ABC TRANSPORTER DOMAIN-CONTAINING PROTEIN"/>
    <property type="match status" value="1"/>
</dbReference>
<dbReference type="FunFam" id="3.40.50.300:FF:000011">
    <property type="entry name" value="Putative ABC transporter ATP-binding component"/>
    <property type="match status" value="1"/>
</dbReference>
<sequence>MLLSAEHITKYQNEKCILEDVSFAIEERMKLGLIGVNGVGKTTLLRILAGEEHLDSGRIIQQNGLRVHYLPQNPRFQEGKTIYQCVLDAVNEKQREACTFEIQTILSKLGMRDYEQTVEVLSGGQRKRVALACALVSECDLLILDEPTNHLDNDMVEWLEHYLMKYPKALLMVTHDRYFLERITDHLMELDRGNLYLYDGNYETYLEMKEQRSQMEAVQLKKRQKLLKKELAWMRAGVQARGTKSQSRIDRFYELRTQCRAKQDETMQSINSITSRLGRKIMEITDLRMGYDNKILFHDVNIRVKKRDRIGIIGPNGCGKTTLLNVLSHNLEPLSGEVVIGETVKLGFFHQGDDQMDLSMRVIDYIRNQGDQIQTTDGSRTAAQLLEQFLFPKQLQYTQIKRLSGGERRRLYLLKVLIASPNVLFLDEPTNDLDIQTLTILEDYLDTFPGVIITVSHDRYFLDRICDSLFVFQADGTLREYAGGYSDYIARQAAEPDLQTVNKSRGKSRAERSSIPSFTSSERREFESIDEVIAGLEAAIADIDHQMESRQDQFDEIAVLADQREKLTRDLDLKTERWMELQEKYDAIQAARKGR</sequence>
<organism evidence="6 7">
    <name type="scientific">Copranaerobaculum intestinale</name>
    <dbReference type="NCBI Taxonomy" id="2692629"/>
    <lineage>
        <taxon>Bacteria</taxon>
        <taxon>Bacillati</taxon>
        <taxon>Bacillota</taxon>
        <taxon>Erysipelotrichia</taxon>
        <taxon>Erysipelotrichales</taxon>
        <taxon>Erysipelotrichaceae</taxon>
        <taxon>Copranaerobaculum</taxon>
    </lineage>
</organism>
<dbReference type="GO" id="GO:0003677">
    <property type="term" value="F:DNA binding"/>
    <property type="evidence" value="ECO:0007669"/>
    <property type="project" value="InterPro"/>
</dbReference>
<proteinExistence type="predicted"/>